<dbReference type="EMBL" id="KZ451883">
    <property type="protein sequence ID" value="PKA67138.1"/>
    <property type="molecule type" value="Genomic_DNA"/>
</dbReference>
<dbReference type="InterPro" id="IPR006458">
    <property type="entry name" value="Ovate_C"/>
</dbReference>
<reference evidence="7 8" key="1">
    <citation type="journal article" date="2017" name="Nature">
        <title>The Apostasia genome and the evolution of orchids.</title>
        <authorList>
            <person name="Zhang G.Q."/>
            <person name="Liu K.W."/>
            <person name="Li Z."/>
            <person name="Lohaus R."/>
            <person name="Hsiao Y.Y."/>
            <person name="Niu S.C."/>
            <person name="Wang J.Y."/>
            <person name="Lin Y.C."/>
            <person name="Xu Q."/>
            <person name="Chen L.J."/>
            <person name="Yoshida K."/>
            <person name="Fujiwara S."/>
            <person name="Wang Z.W."/>
            <person name="Zhang Y.Q."/>
            <person name="Mitsuda N."/>
            <person name="Wang M."/>
            <person name="Liu G.H."/>
            <person name="Pecoraro L."/>
            <person name="Huang H.X."/>
            <person name="Xiao X.J."/>
            <person name="Lin M."/>
            <person name="Wu X.Y."/>
            <person name="Wu W.L."/>
            <person name="Chen Y.Y."/>
            <person name="Chang S.B."/>
            <person name="Sakamoto S."/>
            <person name="Ohme-Takagi M."/>
            <person name="Yagi M."/>
            <person name="Zeng S.J."/>
            <person name="Shen C.Y."/>
            <person name="Yeh C.M."/>
            <person name="Luo Y.B."/>
            <person name="Tsai W.C."/>
            <person name="Van de Peer Y."/>
            <person name="Liu Z.J."/>
        </authorList>
    </citation>
    <scope>NUCLEOTIDE SEQUENCE [LARGE SCALE GENOMIC DNA]</scope>
    <source>
        <strain evidence="8">cv. Shenzhen</strain>
        <tissue evidence="7">Stem</tissue>
    </source>
</reference>
<dbReference type="PANTHER" id="PTHR34042:SF1">
    <property type="entry name" value="TRANSCRIPTION REPRESSOR OFP17"/>
    <property type="match status" value="1"/>
</dbReference>
<dbReference type="GO" id="GO:0005634">
    <property type="term" value="C:nucleus"/>
    <property type="evidence" value="ECO:0007669"/>
    <property type="project" value="UniProtKB-SubCell"/>
</dbReference>
<dbReference type="STRING" id="1088818.A0A2I0BH64"/>
<keyword evidence="3" id="KW-0805">Transcription regulation</keyword>
<dbReference type="InterPro" id="IPR044686">
    <property type="entry name" value="OFP17"/>
</dbReference>
<protein>
    <recommendedName>
        <fullName evidence="6">OVATE domain-containing protein</fullName>
    </recommendedName>
</protein>
<keyword evidence="2" id="KW-0678">Repressor</keyword>
<evidence type="ECO:0000313" key="7">
    <source>
        <dbReference type="EMBL" id="PKA67138.1"/>
    </source>
</evidence>
<evidence type="ECO:0000256" key="4">
    <source>
        <dbReference type="ARBA" id="ARBA00023163"/>
    </source>
</evidence>
<dbReference type="AlphaFoldDB" id="A0A2I0BH64"/>
<dbReference type="GO" id="GO:0045892">
    <property type="term" value="P:negative regulation of DNA-templated transcription"/>
    <property type="evidence" value="ECO:0007669"/>
    <property type="project" value="InterPro"/>
</dbReference>
<dbReference type="PANTHER" id="PTHR34042">
    <property type="entry name" value="TRANSCRIPTION REPRESSOR OFP17"/>
    <property type="match status" value="1"/>
</dbReference>
<evidence type="ECO:0000259" key="6">
    <source>
        <dbReference type="PROSITE" id="PS51754"/>
    </source>
</evidence>
<keyword evidence="8" id="KW-1185">Reference proteome</keyword>
<keyword evidence="4" id="KW-0804">Transcription</keyword>
<evidence type="ECO:0000256" key="5">
    <source>
        <dbReference type="ARBA" id="ARBA00023242"/>
    </source>
</evidence>
<evidence type="ECO:0000256" key="1">
    <source>
        <dbReference type="ARBA" id="ARBA00004123"/>
    </source>
</evidence>
<accession>A0A2I0BH64</accession>
<dbReference type="Proteomes" id="UP000236161">
    <property type="component" value="Unassembled WGS sequence"/>
</dbReference>
<name>A0A2I0BH64_9ASPA</name>
<sequence length="162" mass="18826">MQRRPLIASFISKLLRPCPCLLKLLPFPLRRRFPLHLFCHRTAAKASTVEMDRLEELNSISERYPQGHFPPLLTPGDVTGGEVEEACRSFERYLVEMIVEEGNVRDLMDVEELLYCWNSLKSPVFVELVSSFYGELCRDLFSPEEELKEVDDFNVFIDILLN</sequence>
<evidence type="ECO:0000313" key="8">
    <source>
        <dbReference type="Proteomes" id="UP000236161"/>
    </source>
</evidence>
<dbReference type="OrthoDB" id="1871608at2759"/>
<evidence type="ECO:0000256" key="2">
    <source>
        <dbReference type="ARBA" id="ARBA00022491"/>
    </source>
</evidence>
<evidence type="ECO:0000256" key="3">
    <source>
        <dbReference type="ARBA" id="ARBA00023015"/>
    </source>
</evidence>
<keyword evidence="5" id="KW-0539">Nucleus</keyword>
<comment type="subcellular location">
    <subcellularLocation>
        <location evidence="1">Nucleus</location>
    </subcellularLocation>
</comment>
<proteinExistence type="predicted"/>
<dbReference type="PROSITE" id="PS51754">
    <property type="entry name" value="OVATE"/>
    <property type="match status" value="1"/>
</dbReference>
<organism evidence="7 8">
    <name type="scientific">Apostasia shenzhenica</name>
    <dbReference type="NCBI Taxonomy" id="1088818"/>
    <lineage>
        <taxon>Eukaryota</taxon>
        <taxon>Viridiplantae</taxon>
        <taxon>Streptophyta</taxon>
        <taxon>Embryophyta</taxon>
        <taxon>Tracheophyta</taxon>
        <taxon>Spermatophyta</taxon>
        <taxon>Magnoliopsida</taxon>
        <taxon>Liliopsida</taxon>
        <taxon>Asparagales</taxon>
        <taxon>Orchidaceae</taxon>
        <taxon>Apostasioideae</taxon>
        <taxon>Apostasia</taxon>
    </lineage>
</organism>
<feature type="domain" description="OVATE" evidence="6">
    <location>
        <begin position="78"/>
        <end position="139"/>
    </location>
</feature>
<gene>
    <name evidence="7" type="ORF">AXF42_Ash004630</name>
</gene>